<dbReference type="Proteomes" id="UP001152658">
    <property type="component" value="Unassembled WGS sequence"/>
</dbReference>
<sequence length="39" mass="4508">MVIACGFSHLGHYNTEHIYINASRKSRINQESSWKTLKS</sequence>
<gene>
    <name evidence="1" type="ORF">VAE063_940499</name>
</gene>
<keyword evidence="2" id="KW-1185">Reference proteome</keyword>
<protein>
    <submittedName>
        <fullName evidence="1">Uncharacterized protein</fullName>
    </submittedName>
</protein>
<evidence type="ECO:0000313" key="1">
    <source>
        <dbReference type="EMBL" id="CAH8229011.1"/>
    </source>
</evidence>
<comment type="caution">
    <text evidence="1">The sequence shown here is derived from an EMBL/GenBank/DDBJ whole genome shotgun (WGS) entry which is preliminary data.</text>
</comment>
<name>A0ABN8TRM0_9VIBR</name>
<organism evidence="1 2">
    <name type="scientific">Vibrio aestuarianus</name>
    <dbReference type="NCBI Taxonomy" id="28171"/>
    <lineage>
        <taxon>Bacteria</taxon>
        <taxon>Pseudomonadati</taxon>
        <taxon>Pseudomonadota</taxon>
        <taxon>Gammaproteobacteria</taxon>
        <taxon>Vibrionales</taxon>
        <taxon>Vibrionaceae</taxon>
        <taxon>Vibrio</taxon>
    </lineage>
</organism>
<dbReference type="EMBL" id="CALYLK010000135">
    <property type="protein sequence ID" value="CAH8229011.1"/>
    <property type="molecule type" value="Genomic_DNA"/>
</dbReference>
<accession>A0ABN8TRM0</accession>
<reference evidence="1" key="1">
    <citation type="submission" date="2022-06" db="EMBL/GenBank/DDBJ databases">
        <authorList>
            <person name="Goudenege D."/>
            <person name="Le Roux F."/>
        </authorList>
    </citation>
    <scope>NUCLEOTIDE SEQUENCE</scope>
    <source>
        <strain evidence="1">12-063</strain>
    </source>
</reference>
<proteinExistence type="predicted"/>
<evidence type="ECO:0000313" key="2">
    <source>
        <dbReference type="Proteomes" id="UP001152658"/>
    </source>
</evidence>